<dbReference type="SMART" id="SM00784">
    <property type="entry name" value="SPT2"/>
    <property type="match status" value="1"/>
</dbReference>
<evidence type="ECO:0000313" key="5">
    <source>
        <dbReference type="Proteomes" id="UP000008144"/>
    </source>
</evidence>
<dbReference type="HOGENOM" id="CLU_162368_0_0_1"/>
<reference evidence="5" key="1">
    <citation type="journal article" date="2002" name="Science">
        <title>The draft genome of Ciona intestinalis: insights into chordate and vertebrate origins.</title>
        <authorList>
            <person name="Dehal P."/>
            <person name="Satou Y."/>
            <person name="Campbell R.K."/>
            <person name="Chapman J."/>
            <person name="Degnan B."/>
            <person name="De Tomaso A."/>
            <person name="Davidson B."/>
            <person name="Di Gregorio A."/>
            <person name="Gelpke M."/>
            <person name="Goodstein D.M."/>
            <person name="Harafuji N."/>
            <person name="Hastings K.E."/>
            <person name="Ho I."/>
            <person name="Hotta K."/>
            <person name="Huang W."/>
            <person name="Kawashima T."/>
            <person name="Lemaire P."/>
            <person name="Martinez D."/>
            <person name="Meinertzhagen I.A."/>
            <person name="Necula S."/>
            <person name="Nonaka M."/>
            <person name="Putnam N."/>
            <person name="Rash S."/>
            <person name="Saiga H."/>
            <person name="Satake M."/>
            <person name="Terry A."/>
            <person name="Yamada L."/>
            <person name="Wang H.G."/>
            <person name="Awazu S."/>
            <person name="Azumi K."/>
            <person name="Boore J."/>
            <person name="Branno M."/>
            <person name="Chin-Bow S."/>
            <person name="DeSantis R."/>
            <person name="Doyle S."/>
            <person name="Francino P."/>
            <person name="Keys D.N."/>
            <person name="Haga S."/>
            <person name="Hayashi H."/>
            <person name="Hino K."/>
            <person name="Imai K.S."/>
            <person name="Inaba K."/>
            <person name="Kano S."/>
            <person name="Kobayashi K."/>
            <person name="Kobayashi M."/>
            <person name="Lee B.I."/>
            <person name="Makabe K.W."/>
            <person name="Manohar C."/>
            <person name="Matassi G."/>
            <person name="Medina M."/>
            <person name="Mochizuki Y."/>
            <person name="Mount S."/>
            <person name="Morishita T."/>
            <person name="Miura S."/>
            <person name="Nakayama A."/>
            <person name="Nishizaka S."/>
            <person name="Nomoto H."/>
            <person name="Ohta F."/>
            <person name="Oishi K."/>
            <person name="Rigoutsos I."/>
            <person name="Sano M."/>
            <person name="Sasaki A."/>
            <person name="Sasakura Y."/>
            <person name="Shoguchi E."/>
            <person name="Shin-i T."/>
            <person name="Spagnuolo A."/>
            <person name="Stainier D."/>
            <person name="Suzuki M.M."/>
            <person name="Tassy O."/>
            <person name="Takatori N."/>
            <person name="Tokuoka M."/>
            <person name="Yagi K."/>
            <person name="Yoshizaki F."/>
            <person name="Wada S."/>
            <person name="Zhang C."/>
            <person name="Hyatt P.D."/>
            <person name="Larimer F."/>
            <person name="Detter C."/>
            <person name="Doggett N."/>
            <person name="Glavina T."/>
            <person name="Hawkins T."/>
            <person name="Richardson P."/>
            <person name="Lucas S."/>
            <person name="Kohara Y."/>
            <person name="Levine M."/>
            <person name="Satoh N."/>
            <person name="Rokhsar D.S."/>
        </authorList>
    </citation>
    <scope>NUCLEOTIDE SEQUENCE [LARGE SCALE GENOMIC DNA]</scope>
</reference>
<feature type="region of interest" description="Disordered" evidence="3">
    <location>
        <begin position="1"/>
        <end position="25"/>
    </location>
</feature>
<organism evidence="4 5">
    <name type="scientific">Ciona intestinalis</name>
    <name type="common">Transparent sea squirt</name>
    <name type="synonym">Ascidia intestinalis</name>
    <dbReference type="NCBI Taxonomy" id="7719"/>
    <lineage>
        <taxon>Eukaryota</taxon>
        <taxon>Metazoa</taxon>
        <taxon>Chordata</taxon>
        <taxon>Tunicata</taxon>
        <taxon>Ascidiacea</taxon>
        <taxon>Phlebobranchia</taxon>
        <taxon>Cionidae</taxon>
        <taxon>Ciona</taxon>
    </lineage>
</organism>
<feature type="compositionally biased region" description="Basic and acidic residues" evidence="3">
    <location>
        <begin position="69"/>
        <end position="87"/>
    </location>
</feature>
<evidence type="ECO:0000256" key="2">
    <source>
        <dbReference type="ARBA" id="ARBA00023054"/>
    </source>
</evidence>
<dbReference type="Pfam" id="PF08243">
    <property type="entry name" value="SPT2"/>
    <property type="match status" value="1"/>
</dbReference>
<dbReference type="GeneTree" id="ENSGT00940000164956"/>
<keyword evidence="2" id="KW-0175">Coiled coil</keyword>
<keyword evidence="5" id="KW-1185">Reference proteome</keyword>
<reference evidence="4" key="2">
    <citation type="submission" date="2025-08" db="UniProtKB">
        <authorList>
            <consortium name="Ensembl"/>
        </authorList>
    </citation>
    <scope>IDENTIFICATION</scope>
</reference>
<comment type="similarity">
    <text evidence="1">Belongs to the SPT2 family.</text>
</comment>
<dbReference type="PANTHER" id="PTHR22691">
    <property type="entry name" value="YEAST SPT2-RELATED"/>
    <property type="match status" value="1"/>
</dbReference>
<dbReference type="PANTHER" id="PTHR22691:SF8">
    <property type="entry name" value="PROTEIN SPT2 HOMOLOG"/>
    <property type="match status" value="1"/>
</dbReference>
<dbReference type="InterPro" id="IPR013256">
    <property type="entry name" value="Chromatin_SPT2"/>
</dbReference>
<reference evidence="4" key="3">
    <citation type="submission" date="2025-09" db="UniProtKB">
        <authorList>
            <consortium name="Ensembl"/>
        </authorList>
    </citation>
    <scope>IDENTIFICATION</scope>
</reference>
<evidence type="ECO:0000256" key="3">
    <source>
        <dbReference type="SAM" id="MobiDB-lite"/>
    </source>
</evidence>
<feature type="region of interest" description="Disordered" evidence="3">
    <location>
        <begin position="69"/>
        <end position="97"/>
    </location>
</feature>
<sequence>MLDSDDDEYDSDMEGFIDDNDEGASDEISAQIGAIFGYDRSKYGRESEYELSKMDVSFKDIEREEKRSLKIAQQEDAREAKLEEERKRKAMKKKGKY</sequence>
<proteinExistence type="inferred from homology"/>
<name>F7BGB4_CIOIN</name>
<evidence type="ECO:0000256" key="1">
    <source>
        <dbReference type="ARBA" id="ARBA00006461"/>
    </source>
</evidence>
<dbReference type="Proteomes" id="UP000008144">
    <property type="component" value="Unassembled WGS sequence"/>
</dbReference>
<dbReference type="InParanoid" id="F7BGB4"/>
<evidence type="ECO:0000313" key="4">
    <source>
        <dbReference type="Ensembl" id="ENSCINP00000026671.2"/>
    </source>
</evidence>
<protein>
    <submittedName>
        <fullName evidence="4">Uncharacterized protein</fullName>
    </submittedName>
</protein>
<feature type="compositionally biased region" description="Basic residues" evidence="3">
    <location>
        <begin position="88"/>
        <end position="97"/>
    </location>
</feature>
<dbReference type="Ensembl" id="ENSCINT00000026917.2">
    <property type="protein sequence ID" value="ENSCINP00000026671.2"/>
    <property type="gene ID" value="ENSCING00000014845.2"/>
</dbReference>
<accession>F7BGB4</accession>
<dbReference type="AlphaFoldDB" id="F7BGB4"/>
<dbReference type="STRING" id="7719.ENSCINP00000026671"/>